<keyword evidence="4" id="KW-1185">Reference proteome</keyword>
<dbReference type="RefSeq" id="WP_182489923.1">
    <property type="nucleotide sequence ID" value="NZ_BAAAOV010000007.1"/>
</dbReference>
<feature type="transmembrane region" description="Helical" evidence="1">
    <location>
        <begin position="7"/>
        <end position="28"/>
    </location>
</feature>
<organism evidence="3 4">
    <name type="scientific">Microcella alkalica</name>
    <dbReference type="NCBI Taxonomy" id="355930"/>
    <lineage>
        <taxon>Bacteria</taxon>
        <taxon>Bacillati</taxon>
        <taxon>Actinomycetota</taxon>
        <taxon>Actinomycetes</taxon>
        <taxon>Micrococcales</taxon>
        <taxon>Microbacteriaceae</taxon>
        <taxon>Microcella</taxon>
    </lineage>
</organism>
<gene>
    <name evidence="3" type="ORF">FHX53_000672</name>
</gene>
<comment type="caution">
    <text evidence="3">The sequence shown here is derived from an EMBL/GenBank/DDBJ whole genome shotgun (WGS) entry which is preliminary data.</text>
</comment>
<protein>
    <recommendedName>
        <fullName evidence="2">DUF4126 domain-containing protein</fullName>
    </recommendedName>
</protein>
<keyword evidence="1" id="KW-0812">Transmembrane</keyword>
<dbReference type="EMBL" id="JACGWX010000001">
    <property type="protein sequence ID" value="MBA8847108.1"/>
    <property type="molecule type" value="Genomic_DNA"/>
</dbReference>
<proteinExistence type="predicted"/>
<dbReference type="Proteomes" id="UP000585905">
    <property type="component" value="Unassembled WGS sequence"/>
</dbReference>
<feature type="transmembrane region" description="Helical" evidence="1">
    <location>
        <begin position="157"/>
        <end position="185"/>
    </location>
</feature>
<accession>A0A839EBM5</accession>
<dbReference type="InterPro" id="IPR025196">
    <property type="entry name" value="DUF4126"/>
</dbReference>
<feature type="domain" description="DUF4126" evidence="2">
    <location>
        <begin position="5"/>
        <end position="182"/>
    </location>
</feature>
<keyword evidence="1" id="KW-0472">Membrane</keyword>
<dbReference type="AlphaFoldDB" id="A0A839EBM5"/>
<evidence type="ECO:0000313" key="4">
    <source>
        <dbReference type="Proteomes" id="UP000585905"/>
    </source>
</evidence>
<dbReference type="Pfam" id="PF13548">
    <property type="entry name" value="DUF4126"/>
    <property type="match status" value="1"/>
</dbReference>
<name>A0A839EBM5_9MICO</name>
<feature type="transmembrane region" description="Helical" evidence="1">
    <location>
        <begin position="135"/>
        <end position="151"/>
    </location>
</feature>
<feature type="transmembrane region" description="Helical" evidence="1">
    <location>
        <begin position="111"/>
        <end position="128"/>
    </location>
</feature>
<evidence type="ECO:0000259" key="2">
    <source>
        <dbReference type="Pfam" id="PF13548"/>
    </source>
</evidence>
<reference evidence="3 4" key="1">
    <citation type="submission" date="2020-07" db="EMBL/GenBank/DDBJ databases">
        <title>Sequencing the genomes of 1000 actinobacteria strains.</title>
        <authorList>
            <person name="Klenk H.-P."/>
        </authorList>
    </citation>
    <scope>NUCLEOTIDE SEQUENCE [LARGE SCALE GENOMIC DNA]</scope>
    <source>
        <strain evidence="3 4">DSM 19663</strain>
    </source>
</reference>
<evidence type="ECO:0000313" key="3">
    <source>
        <dbReference type="EMBL" id="MBA8847108.1"/>
    </source>
</evidence>
<sequence length="198" mass="20338">MLEVLTGTGLAIAAGLNAYIPLLLLGLAGRFLDVVALPAGWTWLENEWVLGGLAVLLVIELIADKVPAVDTINDWLQTIIRPAAGGIVFGSGSGAQTVAVTDPGEFVASQQWVPIAAGVVIALLVHLAKMAARPAANALTAGAAAPVLSTAEDIGAVGFSVLALVLPVMVVVALLALVIAVPLMFARARRRRLSVEQV</sequence>
<keyword evidence="1" id="KW-1133">Transmembrane helix</keyword>
<evidence type="ECO:0000256" key="1">
    <source>
        <dbReference type="SAM" id="Phobius"/>
    </source>
</evidence>